<name>E4MYX0_KITSK</name>
<dbReference type="PATRIC" id="fig|452652.3.peg.10"/>
<feature type="domain" description="TniQ" evidence="1">
    <location>
        <begin position="16"/>
        <end position="149"/>
    </location>
</feature>
<dbReference type="KEGG" id="ksk:KSE_76640t"/>
<gene>
    <name evidence="2" type="ordered locus">KSE_00100t</name>
    <name evidence="3" type="ordered locus">KSE_76640t</name>
</gene>
<dbReference type="HOGENOM" id="CLU_826142_0_0_11"/>
<dbReference type="EMBL" id="AP010968">
    <property type="protein sequence ID" value="BAJ33415.1"/>
    <property type="molecule type" value="Genomic_DNA"/>
</dbReference>
<evidence type="ECO:0000313" key="3">
    <source>
        <dbReference type="EMBL" id="BAJ33415.1"/>
    </source>
</evidence>
<evidence type="ECO:0000313" key="2">
    <source>
        <dbReference type="EMBL" id="BAJ25863.1"/>
    </source>
</evidence>
<dbReference type="KEGG" id="ksk:KSE_00100t"/>
<dbReference type="Proteomes" id="UP000007076">
    <property type="component" value="Chromosome"/>
</dbReference>
<reference evidence="2 4" key="1">
    <citation type="journal article" date="2010" name="DNA Res.">
        <title>Genome sequence of Kitasatospora setae NBRC 14216T: an evolutionary snapshot of the family Streptomycetaceae.</title>
        <authorList>
            <person name="Ichikawa N."/>
            <person name="Oguchi A."/>
            <person name="Ikeda H."/>
            <person name="Ishikawa J."/>
            <person name="Kitani S."/>
            <person name="Watanabe Y."/>
            <person name="Nakamura S."/>
            <person name="Katano Y."/>
            <person name="Kishi E."/>
            <person name="Sasagawa M."/>
            <person name="Ankai A."/>
            <person name="Fukui S."/>
            <person name="Hashimoto Y."/>
            <person name="Kamata S."/>
            <person name="Otoguro M."/>
            <person name="Tanikawa S."/>
            <person name="Nihira T."/>
            <person name="Horinouchi S."/>
            <person name="Ohnishi Y."/>
            <person name="Hayakawa M."/>
            <person name="Kuzuyama T."/>
            <person name="Arisawa A."/>
            <person name="Nomoto F."/>
            <person name="Miura H."/>
            <person name="Takahashi Y."/>
            <person name="Fujita N."/>
        </authorList>
    </citation>
    <scope>NUCLEOTIDE SEQUENCE [LARGE SCALE GENOMIC DNA]</scope>
    <source>
        <strain evidence="4">ATCC 33774 / DSM 43861 / JCM 3304 / KCC A-0304 / NBRC 14216 / KM-6054</strain>
        <strain evidence="2">KM-6054</strain>
    </source>
</reference>
<accession>E4MYX0</accession>
<keyword evidence="4" id="KW-1185">Reference proteome</keyword>
<protein>
    <recommendedName>
        <fullName evidence="1">TniQ domain-containing protein</fullName>
    </recommendedName>
</protein>
<dbReference type="Pfam" id="PF06527">
    <property type="entry name" value="TniQ"/>
    <property type="match status" value="1"/>
</dbReference>
<dbReference type="InterPro" id="IPR009492">
    <property type="entry name" value="TniQ"/>
</dbReference>
<sequence>MNVQEHGRCSDLRELPLHVRFLPNESTGSYVTRLAERNGLSVGYLLEIVGEGKSRVVAPHLTELYLNRPAAERLARLAGRPLPVLQRALASLGEEYLLTGSGEHPVWKWPWAVTDGYLVRACALCAARRGVTEPAWLMVPDTWSVCGEHARWTDNSRDTAWPWTDLRPWPQVLDAHRRLACLGRRMGKVGRALMADAFSMMADRQVRSLYGRAPRWFAEAADRLGERRAAPFLAYPEAVRVARVLARSERHRLAGALTWEEYRRWHAQAVAELGPAFSPVLTVWMARHQPQTSVAARKAGVRPPLAAPHKVVGALASVAQLSCLPGELGAGTFDRPYL</sequence>
<dbReference type="EMBL" id="AP010968">
    <property type="protein sequence ID" value="BAJ25863.1"/>
    <property type="molecule type" value="Genomic_DNA"/>
</dbReference>
<dbReference type="RefSeq" id="WP_014133186.1">
    <property type="nucleotide sequence ID" value="NC_016109.1"/>
</dbReference>
<evidence type="ECO:0000313" key="4">
    <source>
        <dbReference type="Proteomes" id="UP000007076"/>
    </source>
</evidence>
<dbReference type="eggNOG" id="ENOG5031MBM">
    <property type="taxonomic scope" value="Bacteria"/>
</dbReference>
<proteinExistence type="predicted"/>
<evidence type="ECO:0000259" key="1">
    <source>
        <dbReference type="Pfam" id="PF06527"/>
    </source>
</evidence>
<dbReference type="STRING" id="452652.KSE_00100t"/>
<dbReference type="AlphaFoldDB" id="E4MYX0"/>
<organism evidence="2 4">
    <name type="scientific">Kitasatospora setae (strain ATCC 33774 / DSM 43861 / JCM 3304 / KCC A-0304 / NBRC 14216 / KM-6054)</name>
    <name type="common">Streptomyces setae</name>
    <dbReference type="NCBI Taxonomy" id="452652"/>
    <lineage>
        <taxon>Bacteria</taxon>
        <taxon>Bacillati</taxon>
        <taxon>Actinomycetota</taxon>
        <taxon>Actinomycetes</taxon>
        <taxon>Kitasatosporales</taxon>
        <taxon>Streptomycetaceae</taxon>
        <taxon>Kitasatospora</taxon>
    </lineage>
</organism>